<keyword evidence="1" id="KW-0812">Transmembrane</keyword>
<reference evidence="4" key="1">
    <citation type="submission" date="2015-04" db="EMBL/GenBank/DDBJ databases">
        <title>Physiological reanalysis, assessment of diazotrophy, and genome sequences of multiple isolates of Streptomyces thermoautotrophicus.</title>
        <authorList>
            <person name="MacKellar D.C."/>
            <person name="Lieber L."/>
            <person name="Norman J."/>
            <person name="Bolger A."/>
            <person name="Tobin C."/>
            <person name="Murray J.W."/>
            <person name="Chang R."/>
            <person name="Ford T."/>
            <person name="Nguyen P.Q."/>
            <person name="Woodward J."/>
            <person name="Permingeat H."/>
            <person name="Joshi N.S."/>
            <person name="Silver P.A."/>
            <person name="Usadel B."/>
            <person name="Rutherford A.W."/>
            <person name="Friesen M."/>
            <person name="Prell J."/>
        </authorList>
    </citation>
    <scope>NUCLEOTIDE SEQUENCE [LARGE SCALE GENOMIC DNA]</scope>
    <source>
        <strain evidence="4">H1</strain>
    </source>
</reference>
<evidence type="ECO:0000313" key="4">
    <source>
        <dbReference type="Proteomes" id="UP000070188"/>
    </source>
</evidence>
<feature type="signal peptide" evidence="2">
    <location>
        <begin position="1"/>
        <end position="28"/>
    </location>
</feature>
<dbReference type="AlphaFoldDB" id="A0A132MVW5"/>
<dbReference type="PATRIC" id="fig|1469144.10.peg.3322"/>
<keyword evidence="1" id="KW-1133">Transmembrane helix</keyword>
<protein>
    <submittedName>
        <fullName evidence="3">Uncharacterized protein</fullName>
    </submittedName>
</protein>
<dbReference type="RefSeq" id="WP_276563962.1">
    <property type="nucleotide sequence ID" value="NZ_CP171739.1"/>
</dbReference>
<organism evidence="3 4">
    <name type="scientific">Carbonactinospora thermoautotrophica</name>
    <dbReference type="NCBI Taxonomy" id="1469144"/>
    <lineage>
        <taxon>Bacteria</taxon>
        <taxon>Bacillati</taxon>
        <taxon>Actinomycetota</taxon>
        <taxon>Actinomycetes</taxon>
        <taxon>Kitasatosporales</taxon>
        <taxon>Carbonactinosporaceae</taxon>
        <taxon>Carbonactinospora</taxon>
    </lineage>
</organism>
<comment type="caution">
    <text evidence="3">The sequence shown here is derived from an EMBL/GenBank/DDBJ whole genome shotgun (WGS) entry which is preliminary data.</text>
</comment>
<evidence type="ECO:0000256" key="2">
    <source>
        <dbReference type="SAM" id="SignalP"/>
    </source>
</evidence>
<name>A0A132MVW5_9ACTN</name>
<accession>A0A132MVW5</accession>
<evidence type="ECO:0000313" key="3">
    <source>
        <dbReference type="EMBL" id="KWX02045.1"/>
    </source>
</evidence>
<keyword evidence="1" id="KW-0472">Membrane</keyword>
<proteinExistence type="predicted"/>
<keyword evidence="4" id="KW-1185">Reference proteome</keyword>
<dbReference type="STRING" id="1469144.LI90_3083"/>
<gene>
    <name evidence="3" type="ORF">LI90_3083</name>
</gene>
<dbReference type="EMBL" id="LAXD01000001">
    <property type="protein sequence ID" value="KWX02045.1"/>
    <property type="molecule type" value="Genomic_DNA"/>
</dbReference>
<sequence length="116" mass="12019">MTTRNALRAAVVLAGAALSAAMTSPAFALVRDDGDDPGRPMPVGEALLIFVGVPVALFLIISLLVTVPSLVRGPRYRPDLGWWAPPVWFGGPSGDVAATIAKAEPVEGRGGASARW</sequence>
<feature type="transmembrane region" description="Helical" evidence="1">
    <location>
        <begin position="47"/>
        <end position="67"/>
    </location>
</feature>
<dbReference type="Proteomes" id="UP000070188">
    <property type="component" value="Unassembled WGS sequence"/>
</dbReference>
<evidence type="ECO:0000256" key="1">
    <source>
        <dbReference type="SAM" id="Phobius"/>
    </source>
</evidence>
<feature type="chain" id="PRO_5007452722" evidence="2">
    <location>
        <begin position="29"/>
        <end position="116"/>
    </location>
</feature>
<keyword evidence="2" id="KW-0732">Signal</keyword>